<sequence>LKTARSRRRLSRMDLAFQTGAVAAAALDVLAKRLELGEVPSPTTHTVLAADDLEHPEVPGALGGHVFPGSEDEGRDCWRPTWSERAARRGLRSWRETRRASELANPA</sequence>
<dbReference type="EMBL" id="LAZR01054117">
    <property type="protein sequence ID" value="KKK79243.1"/>
    <property type="molecule type" value="Genomic_DNA"/>
</dbReference>
<proteinExistence type="predicted"/>
<organism evidence="1">
    <name type="scientific">marine sediment metagenome</name>
    <dbReference type="NCBI Taxonomy" id="412755"/>
    <lineage>
        <taxon>unclassified sequences</taxon>
        <taxon>metagenomes</taxon>
        <taxon>ecological metagenomes</taxon>
    </lineage>
</organism>
<comment type="caution">
    <text evidence="1">The sequence shown here is derived from an EMBL/GenBank/DDBJ whole genome shotgun (WGS) entry which is preliminary data.</text>
</comment>
<name>A0A0F8YCY0_9ZZZZ</name>
<protein>
    <submittedName>
        <fullName evidence="1">Uncharacterized protein</fullName>
    </submittedName>
</protein>
<evidence type="ECO:0000313" key="1">
    <source>
        <dbReference type="EMBL" id="KKK79243.1"/>
    </source>
</evidence>
<reference evidence="1" key="1">
    <citation type="journal article" date="2015" name="Nature">
        <title>Complex archaea that bridge the gap between prokaryotes and eukaryotes.</title>
        <authorList>
            <person name="Spang A."/>
            <person name="Saw J.H."/>
            <person name="Jorgensen S.L."/>
            <person name="Zaremba-Niedzwiedzka K."/>
            <person name="Martijn J."/>
            <person name="Lind A.E."/>
            <person name="van Eijk R."/>
            <person name="Schleper C."/>
            <person name="Guy L."/>
            <person name="Ettema T.J."/>
        </authorList>
    </citation>
    <scope>NUCLEOTIDE SEQUENCE</scope>
</reference>
<feature type="non-terminal residue" evidence="1">
    <location>
        <position position="1"/>
    </location>
</feature>
<dbReference type="AlphaFoldDB" id="A0A0F8YCY0"/>
<gene>
    <name evidence="1" type="ORF">LCGC14_2835470</name>
</gene>
<accession>A0A0F8YCY0</accession>